<name>A0A8J5YP34_9ROSI</name>
<dbReference type="PANTHER" id="PTHR11439">
    <property type="entry name" value="GAG-POL-RELATED RETROTRANSPOSON"/>
    <property type="match status" value="1"/>
</dbReference>
<comment type="caution">
    <text evidence="1">The sequence shown here is derived from an EMBL/GenBank/DDBJ whole genome shotgun (WGS) entry which is preliminary data.</text>
</comment>
<evidence type="ECO:0008006" key="3">
    <source>
        <dbReference type="Google" id="ProtNLM"/>
    </source>
</evidence>
<dbReference type="AlphaFoldDB" id="A0A8J5YP34"/>
<proteinExistence type="predicted"/>
<sequence length="276" mass="31843">MKHARWRGAMQKEIRALEDNDTWFIETLPPENKVLGSTWVYKIKYNFDGNIERLKAKLIVFGNHQELLQMDVHNTFLHGDLNEEVYMKLSLGFSPDKLDMGNDSAALKTFKGYFSSCFHNKDLGVLKYFLGIEHSLIGWLVFLGQSPISWKTKKEHIVSRSFAETEYRFMASITCELKWLKDLLLSLGVYHPKVIHLFCDSQSALHIAQNPVFHEHTKLIKVGYHFVRDAIQDGLIAPSYVSTFVQLADIFTKALSKPQFEYLLSKLGIYDLHVPT</sequence>
<dbReference type="PANTHER" id="PTHR11439:SF487">
    <property type="entry name" value="RNA-DIRECTED DNA POLYMERASE"/>
    <property type="match status" value="1"/>
</dbReference>
<accession>A0A8J5YP34</accession>
<gene>
    <name evidence="1" type="ORF">CXB51_011110</name>
</gene>
<evidence type="ECO:0000313" key="1">
    <source>
        <dbReference type="EMBL" id="KAG8493788.1"/>
    </source>
</evidence>
<dbReference type="CDD" id="cd09272">
    <property type="entry name" value="RNase_HI_RT_Ty1"/>
    <property type="match status" value="1"/>
</dbReference>
<dbReference type="EMBL" id="JAHUZN010000005">
    <property type="protein sequence ID" value="KAG8493788.1"/>
    <property type="molecule type" value="Genomic_DNA"/>
</dbReference>
<organism evidence="1 2">
    <name type="scientific">Gossypium anomalum</name>
    <dbReference type="NCBI Taxonomy" id="47600"/>
    <lineage>
        <taxon>Eukaryota</taxon>
        <taxon>Viridiplantae</taxon>
        <taxon>Streptophyta</taxon>
        <taxon>Embryophyta</taxon>
        <taxon>Tracheophyta</taxon>
        <taxon>Spermatophyta</taxon>
        <taxon>Magnoliopsida</taxon>
        <taxon>eudicotyledons</taxon>
        <taxon>Gunneridae</taxon>
        <taxon>Pentapetalae</taxon>
        <taxon>rosids</taxon>
        <taxon>malvids</taxon>
        <taxon>Malvales</taxon>
        <taxon>Malvaceae</taxon>
        <taxon>Malvoideae</taxon>
        <taxon>Gossypium</taxon>
    </lineage>
</organism>
<keyword evidence="2" id="KW-1185">Reference proteome</keyword>
<dbReference type="OrthoDB" id="998494at2759"/>
<reference evidence="1 2" key="1">
    <citation type="journal article" date="2021" name="bioRxiv">
        <title>The Gossypium anomalum genome as a resource for cotton improvement and evolutionary analysis of hybrid incompatibility.</title>
        <authorList>
            <person name="Grover C.E."/>
            <person name="Yuan D."/>
            <person name="Arick M.A."/>
            <person name="Miller E.R."/>
            <person name="Hu G."/>
            <person name="Peterson D.G."/>
            <person name="Wendel J.F."/>
            <person name="Udall J.A."/>
        </authorList>
    </citation>
    <scope>NUCLEOTIDE SEQUENCE [LARGE SCALE GENOMIC DNA]</scope>
    <source>
        <strain evidence="1">JFW-Udall</strain>
        <tissue evidence="1">Leaf</tissue>
    </source>
</reference>
<dbReference type="Proteomes" id="UP000701853">
    <property type="component" value="Chromosome 5"/>
</dbReference>
<protein>
    <recommendedName>
        <fullName evidence="3">Reverse transcriptase Ty1/copia-type domain-containing protein</fullName>
    </recommendedName>
</protein>
<evidence type="ECO:0000313" key="2">
    <source>
        <dbReference type="Proteomes" id="UP000701853"/>
    </source>
</evidence>